<dbReference type="Proteomes" id="UP000681967">
    <property type="component" value="Unassembled WGS sequence"/>
</dbReference>
<feature type="compositionally biased region" description="Basic and acidic residues" evidence="1">
    <location>
        <begin position="1"/>
        <end position="17"/>
    </location>
</feature>
<gene>
    <name evidence="2" type="ORF">BYL167_LOCUS51893</name>
    <name evidence="4" type="ORF">GIL414_LOCUS60798</name>
    <name evidence="3" type="ORF">SMN809_LOCUS59172</name>
</gene>
<organism evidence="2 5">
    <name type="scientific">Rotaria magnacalcarata</name>
    <dbReference type="NCBI Taxonomy" id="392030"/>
    <lineage>
        <taxon>Eukaryota</taxon>
        <taxon>Metazoa</taxon>
        <taxon>Spiralia</taxon>
        <taxon>Gnathifera</taxon>
        <taxon>Rotifera</taxon>
        <taxon>Eurotatoria</taxon>
        <taxon>Bdelloidea</taxon>
        <taxon>Philodinida</taxon>
        <taxon>Philodinidae</taxon>
        <taxon>Rotaria</taxon>
    </lineage>
</organism>
<dbReference type="AlphaFoldDB" id="A0A8S3C9E2"/>
<reference evidence="2" key="1">
    <citation type="submission" date="2021-02" db="EMBL/GenBank/DDBJ databases">
        <authorList>
            <person name="Nowell W R."/>
        </authorList>
    </citation>
    <scope>NUCLEOTIDE SEQUENCE</scope>
</reference>
<evidence type="ECO:0000256" key="1">
    <source>
        <dbReference type="SAM" id="MobiDB-lite"/>
    </source>
</evidence>
<dbReference type="EMBL" id="CAJOBH010165739">
    <property type="protein sequence ID" value="CAF4894321.1"/>
    <property type="molecule type" value="Genomic_DNA"/>
</dbReference>
<name>A0A8S3C9E2_9BILA</name>
<comment type="caution">
    <text evidence="2">The sequence shown here is derived from an EMBL/GenBank/DDBJ whole genome shotgun (WGS) entry which is preliminary data.</text>
</comment>
<evidence type="ECO:0000313" key="3">
    <source>
        <dbReference type="EMBL" id="CAF5050526.1"/>
    </source>
</evidence>
<dbReference type="EMBL" id="CAJOBI010224856">
    <property type="protein sequence ID" value="CAF5050526.1"/>
    <property type="molecule type" value="Genomic_DNA"/>
</dbReference>
<dbReference type="Proteomes" id="UP000676336">
    <property type="component" value="Unassembled WGS sequence"/>
</dbReference>
<proteinExistence type="predicted"/>
<evidence type="ECO:0000313" key="5">
    <source>
        <dbReference type="Proteomes" id="UP000681967"/>
    </source>
</evidence>
<evidence type="ECO:0000313" key="2">
    <source>
        <dbReference type="EMBL" id="CAF4894321.1"/>
    </source>
</evidence>
<feature type="region of interest" description="Disordered" evidence="1">
    <location>
        <begin position="1"/>
        <end position="29"/>
    </location>
</feature>
<dbReference type="Proteomes" id="UP000681720">
    <property type="component" value="Unassembled WGS sequence"/>
</dbReference>
<accession>A0A8S3C9E2</accession>
<evidence type="ECO:0000313" key="4">
    <source>
        <dbReference type="EMBL" id="CAF5065560.1"/>
    </source>
</evidence>
<protein>
    <submittedName>
        <fullName evidence="2">Uncharacterized protein</fullName>
    </submittedName>
</protein>
<sequence>MIFDQMKEMAKTMDQKKQQQQQQPFKSQLQPKVELDPFLAFQQSLQYQKDQQAKIEA</sequence>
<dbReference type="EMBL" id="CAJOBJ010236078">
    <property type="protein sequence ID" value="CAF5065560.1"/>
    <property type="molecule type" value="Genomic_DNA"/>
</dbReference>
<feature type="non-terminal residue" evidence="2">
    <location>
        <position position="57"/>
    </location>
</feature>
<feature type="compositionally biased region" description="Low complexity" evidence="1">
    <location>
        <begin position="18"/>
        <end position="29"/>
    </location>
</feature>